<evidence type="ECO:0000313" key="2">
    <source>
        <dbReference type="EMBL" id="KTB48885.1"/>
    </source>
</evidence>
<dbReference type="OrthoDB" id="597977at2"/>
<dbReference type="Gene3D" id="1.10.10.10">
    <property type="entry name" value="Winged helix-like DNA-binding domain superfamily/Winged helix DNA-binding domain"/>
    <property type="match status" value="1"/>
</dbReference>
<keyword evidence="3" id="KW-1185">Reference proteome</keyword>
<organism evidence="2 3">
    <name type="scientific">Dehalogenimonas alkenigignens</name>
    <dbReference type="NCBI Taxonomy" id="1217799"/>
    <lineage>
        <taxon>Bacteria</taxon>
        <taxon>Bacillati</taxon>
        <taxon>Chloroflexota</taxon>
        <taxon>Dehalococcoidia</taxon>
        <taxon>Dehalococcoidales</taxon>
        <taxon>Dehalococcoidaceae</taxon>
        <taxon>Dehalogenimonas</taxon>
    </lineage>
</organism>
<dbReference type="InterPro" id="IPR041657">
    <property type="entry name" value="HTH_17"/>
</dbReference>
<dbReference type="NCBIfam" id="TIGR01764">
    <property type="entry name" value="excise"/>
    <property type="match status" value="1"/>
</dbReference>
<protein>
    <submittedName>
        <fullName evidence="2">Transcriptional regulator, AlpA family</fullName>
    </submittedName>
</protein>
<dbReference type="STRING" id="1217799.DEALK_17320"/>
<name>A0A0W0GJZ2_9CHLR</name>
<comment type="caution">
    <text evidence="2">The sequence shown here is derived from an EMBL/GenBank/DDBJ whole genome shotgun (WGS) entry which is preliminary data.</text>
</comment>
<dbReference type="InterPro" id="IPR010093">
    <property type="entry name" value="SinI_DNA-bd"/>
</dbReference>
<dbReference type="EMBL" id="LFDV01000002">
    <property type="protein sequence ID" value="KTB48885.1"/>
    <property type="molecule type" value="Genomic_DNA"/>
</dbReference>
<dbReference type="InterPro" id="IPR036388">
    <property type="entry name" value="WH-like_DNA-bd_sf"/>
</dbReference>
<reference evidence="2 3" key="1">
    <citation type="submission" date="2015-06" db="EMBL/GenBank/DDBJ databases">
        <title>Genome sequence of the organohalide-respiring Dehalogenimonas alkenigignens type strain (IP3-3T).</title>
        <authorList>
            <person name="Key T.A."/>
            <person name="Richmond D.P."/>
            <person name="Bowman K.S."/>
            <person name="Cho Y.-J."/>
            <person name="Chun J."/>
            <person name="da Costa M.S."/>
            <person name="Rainey F.A."/>
            <person name="Moe W.M."/>
        </authorList>
    </citation>
    <scope>NUCLEOTIDE SEQUENCE [LARGE SCALE GENOMIC DNA]</scope>
    <source>
        <strain evidence="2 3">IP3-3</strain>
    </source>
</reference>
<sequence length="65" mass="7816">MPREKVDKSDKDMERVYLTFSEAQRCLGVSHDTMYKLIKQGLPSHKLGRRRVFLKEELVQWIKEH</sequence>
<accession>A0A0W0GJZ2</accession>
<evidence type="ECO:0000313" key="3">
    <source>
        <dbReference type="Proteomes" id="UP000053947"/>
    </source>
</evidence>
<dbReference type="RefSeq" id="WP_058439807.1">
    <property type="nucleotide sequence ID" value="NZ_KQ758903.1"/>
</dbReference>
<dbReference type="Proteomes" id="UP000053947">
    <property type="component" value="Unassembled WGS sequence"/>
</dbReference>
<evidence type="ECO:0000259" key="1">
    <source>
        <dbReference type="Pfam" id="PF12728"/>
    </source>
</evidence>
<dbReference type="InterPro" id="IPR009061">
    <property type="entry name" value="DNA-bd_dom_put_sf"/>
</dbReference>
<dbReference type="Pfam" id="PF12728">
    <property type="entry name" value="HTH_17"/>
    <property type="match status" value="1"/>
</dbReference>
<dbReference type="GO" id="GO:0003677">
    <property type="term" value="F:DNA binding"/>
    <property type="evidence" value="ECO:0007669"/>
    <property type="project" value="InterPro"/>
</dbReference>
<proteinExistence type="predicted"/>
<dbReference type="AlphaFoldDB" id="A0A0W0GJZ2"/>
<feature type="domain" description="Helix-turn-helix" evidence="1">
    <location>
        <begin position="17"/>
        <end position="64"/>
    </location>
</feature>
<dbReference type="SUPFAM" id="SSF46955">
    <property type="entry name" value="Putative DNA-binding domain"/>
    <property type="match status" value="1"/>
</dbReference>
<gene>
    <name evidence="2" type="ORF">DEALK_17320</name>
</gene>